<dbReference type="Pfam" id="PF13231">
    <property type="entry name" value="PMT_2"/>
    <property type="match status" value="1"/>
</dbReference>
<keyword evidence="5 8" id="KW-0812">Transmembrane</keyword>
<feature type="transmembrane region" description="Helical" evidence="8">
    <location>
        <begin position="391"/>
        <end position="411"/>
    </location>
</feature>
<protein>
    <recommendedName>
        <fullName evidence="9">Glycosyltransferase RgtA/B/C/D-like domain-containing protein</fullName>
    </recommendedName>
</protein>
<comment type="subcellular location">
    <subcellularLocation>
        <location evidence="1">Cell membrane</location>
        <topology evidence="1">Multi-pass membrane protein</topology>
    </subcellularLocation>
</comment>
<dbReference type="EMBL" id="MHCC01000022">
    <property type="protein sequence ID" value="OGY13008.1"/>
    <property type="molecule type" value="Genomic_DNA"/>
</dbReference>
<feature type="transmembrane region" description="Helical" evidence="8">
    <location>
        <begin position="187"/>
        <end position="204"/>
    </location>
</feature>
<feature type="transmembrane region" description="Helical" evidence="8">
    <location>
        <begin position="139"/>
        <end position="157"/>
    </location>
</feature>
<feature type="transmembrane region" description="Helical" evidence="8">
    <location>
        <begin position="310"/>
        <end position="330"/>
    </location>
</feature>
<dbReference type="Proteomes" id="UP000178659">
    <property type="component" value="Unassembled WGS sequence"/>
</dbReference>
<name>A0A1G1VC48_9BACT</name>
<feature type="transmembrane region" description="Helical" evidence="8">
    <location>
        <begin position="164"/>
        <end position="181"/>
    </location>
</feature>
<evidence type="ECO:0000259" key="9">
    <source>
        <dbReference type="Pfam" id="PF13231"/>
    </source>
</evidence>
<evidence type="ECO:0000256" key="1">
    <source>
        <dbReference type="ARBA" id="ARBA00004651"/>
    </source>
</evidence>
<dbReference type="PANTHER" id="PTHR33908">
    <property type="entry name" value="MANNOSYLTRANSFERASE YKCB-RELATED"/>
    <property type="match status" value="1"/>
</dbReference>
<dbReference type="InterPro" id="IPR038731">
    <property type="entry name" value="RgtA/B/C-like"/>
</dbReference>
<evidence type="ECO:0000256" key="6">
    <source>
        <dbReference type="ARBA" id="ARBA00022989"/>
    </source>
</evidence>
<dbReference type="GO" id="GO:0010041">
    <property type="term" value="P:response to iron(III) ion"/>
    <property type="evidence" value="ECO:0007669"/>
    <property type="project" value="TreeGrafter"/>
</dbReference>
<sequence length="554" mass="62657">MIKHELKILFLILVLATFLRFWGLGTTPPHLTSDEAALGYNAYSILKTARDEHGNLLPIVFKSFGDWKPGLYVYLDAPFVGLFGLNEMAVRLPGAISGIAAVFFVYLVGNRLFPEKKLGLFSSFFLAISPWHLQFSRGAWEAGVALTLILAGIYFFLRAIQGNSRWLWLSASFFALTLWAYQGGKLSVAIVIAGLSIFFFSELIKVPRKVLMLAFLAGFIFSLPVALSFFQGKTGRLEVYSVFSYQRPEKDIKEILDQESAVKGSLSYVLFHSENLNLAQGVLGRWMNYYSARFLFFEGDWSNPRHGVPYSGVLLLADSVLLLLGLVALSKAGNSKSALFVWYLLLLSSLPAALSRDSIHAVRSLNMLFPLVFILALGASFVVENKKKLKFAFPLLLGLFFVIYAANYTYYLDQYWVHAPKKNAPNWQVGYKQMVEKVSALQDKYPEIVIKQDYAQPYIFFLFYQKYDPDKYQKIAQDVYVPNEYGDVGFVSRLDNITFRDINWSADRGMSGKLFVVDPIKVPVADSSDPKEFKLVDEIKYPNGQTAFRLLEIL</sequence>
<evidence type="ECO:0000256" key="3">
    <source>
        <dbReference type="ARBA" id="ARBA00022676"/>
    </source>
</evidence>
<reference evidence="10 11" key="1">
    <citation type="journal article" date="2016" name="Nat. Commun.">
        <title>Thousands of microbial genomes shed light on interconnected biogeochemical processes in an aquifer system.</title>
        <authorList>
            <person name="Anantharaman K."/>
            <person name="Brown C.T."/>
            <person name="Hug L.A."/>
            <person name="Sharon I."/>
            <person name="Castelle C.J."/>
            <person name="Probst A.J."/>
            <person name="Thomas B.C."/>
            <person name="Singh A."/>
            <person name="Wilkins M.J."/>
            <person name="Karaoz U."/>
            <person name="Brodie E.L."/>
            <person name="Williams K.H."/>
            <person name="Hubbard S.S."/>
            <person name="Banfield J.F."/>
        </authorList>
    </citation>
    <scope>NUCLEOTIDE SEQUENCE [LARGE SCALE GENOMIC DNA]</scope>
</reference>
<feature type="transmembrane region" description="Helical" evidence="8">
    <location>
        <begin position="367"/>
        <end position="384"/>
    </location>
</feature>
<dbReference type="GO" id="GO:0009103">
    <property type="term" value="P:lipopolysaccharide biosynthetic process"/>
    <property type="evidence" value="ECO:0007669"/>
    <property type="project" value="UniProtKB-ARBA"/>
</dbReference>
<feature type="domain" description="Glycosyltransferase RgtA/B/C/D-like" evidence="9">
    <location>
        <begin position="70"/>
        <end position="224"/>
    </location>
</feature>
<evidence type="ECO:0000256" key="5">
    <source>
        <dbReference type="ARBA" id="ARBA00022692"/>
    </source>
</evidence>
<keyword evidence="3" id="KW-0328">Glycosyltransferase</keyword>
<feature type="transmembrane region" description="Helical" evidence="8">
    <location>
        <begin position="88"/>
        <end position="109"/>
    </location>
</feature>
<organism evidence="10 11">
    <name type="scientific">Candidatus Blackburnbacteria bacterium RIFCSPLOWO2_01_FULL_40_20</name>
    <dbReference type="NCBI Taxonomy" id="1797519"/>
    <lineage>
        <taxon>Bacteria</taxon>
        <taxon>Candidatus Blackburniibacteriota</taxon>
    </lineage>
</organism>
<keyword evidence="2" id="KW-1003">Cell membrane</keyword>
<proteinExistence type="predicted"/>
<accession>A0A1G1VC48</accession>
<dbReference type="GO" id="GO:0005886">
    <property type="term" value="C:plasma membrane"/>
    <property type="evidence" value="ECO:0007669"/>
    <property type="project" value="UniProtKB-SubCell"/>
</dbReference>
<evidence type="ECO:0000256" key="4">
    <source>
        <dbReference type="ARBA" id="ARBA00022679"/>
    </source>
</evidence>
<feature type="transmembrane region" description="Helical" evidence="8">
    <location>
        <begin position="211"/>
        <end position="230"/>
    </location>
</feature>
<feature type="transmembrane region" description="Helical" evidence="8">
    <location>
        <begin position="118"/>
        <end position="133"/>
    </location>
</feature>
<dbReference type="AlphaFoldDB" id="A0A1G1VC48"/>
<evidence type="ECO:0000256" key="8">
    <source>
        <dbReference type="SAM" id="Phobius"/>
    </source>
</evidence>
<dbReference type="PANTHER" id="PTHR33908:SF3">
    <property type="entry name" value="UNDECAPRENYL PHOSPHATE-ALPHA-4-AMINO-4-DEOXY-L-ARABINOSE ARABINOSYL TRANSFERASE"/>
    <property type="match status" value="1"/>
</dbReference>
<dbReference type="GO" id="GO:0016763">
    <property type="term" value="F:pentosyltransferase activity"/>
    <property type="evidence" value="ECO:0007669"/>
    <property type="project" value="TreeGrafter"/>
</dbReference>
<keyword evidence="4" id="KW-0808">Transferase</keyword>
<keyword evidence="6 8" id="KW-1133">Transmembrane helix</keyword>
<evidence type="ECO:0000313" key="10">
    <source>
        <dbReference type="EMBL" id="OGY13008.1"/>
    </source>
</evidence>
<evidence type="ECO:0000313" key="11">
    <source>
        <dbReference type="Proteomes" id="UP000178659"/>
    </source>
</evidence>
<evidence type="ECO:0000256" key="7">
    <source>
        <dbReference type="ARBA" id="ARBA00023136"/>
    </source>
</evidence>
<comment type="caution">
    <text evidence="10">The sequence shown here is derived from an EMBL/GenBank/DDBJ whole genome shotgun (WGS) entry which is preliminary data.</text>
</comment>
<evidence type="ECO:0000256" key="2">
    <source>
        <dbReference type="ARBA" id="ARBA00022475"/>
    </source>
</evidence>
<dbReference type="InterPro" id="IPR050297">
    <property type="entry name" value="LipidA_mod_glycosyltrf_83"/>
</dbReference>
<gene>
    <name evidence="10" type="ORF">A3A77_01690</name>
</gene>
<keyword evidence="7 8" id="KW-0472">Membrane</keyword>
<feature type="transmembrane region" description="Helical" evidence="8">
    <location>
        <begin position="337"/>
        <end position="355"/>
    </location>
</feature>